<reference evidence="2" key="1">
    <citation type="journal article" date="2021" name="Proc. Natl. Acad. Sci. U.S.A.">
        <title>A Catalog of Tens of Thousands of Viruses from Human Metagenomes Reveals Hidden Associations with Chronic Diseases.</title>
        <authorList>
            <person name="Tisza M.J."/>
            <person name="Buck C.B."/>
        </authorList>
    </citation>
    <scope>NUCLEOTIDE SEQUENCE</scope>
    <source>
        <strain evidence="2">CtEmK1</strain>
    </source>
</reference>
<sequence>MDMNAITTAISTLGFPIVMCGAMFWYMLKEKDAHKEEMNSVTEALNNNTLILQKLCDRLDGDKDGNV</sequence>
<evidence type="ECO:0000256" key="1">
    <source>
        <dbReference type="SAM" id="Phobius"/>
    </source>
</evidence>
<evidence type="ECO:0000313" key="2">
    <source>
        <dbReference type="EMBL" id="DAF46138.1"/>
    </source>
</evidence>
<protein>
    <submittedName>
        <fullName evidence="2">YvrJ protein family protein</fullName>
    </submittedName>
</protein>
<keyword evidence="1" id="KW-0472">Membrane</keyword>
<organism evidence="2">
    <name type="scientific">Podoviridae sp. ctEmK1</name>
    <dbReference type="NCBI Taxonomy" id="2827727"/>
    <lineage>
        <taxon>Viruses</taxon>
        <taxon>Duplodnaviria</taxon>
        <taxon>Heunggongvirae</taxon>
        <taxon>Uroviricota</taxon>
        <taxon>Caudoviricetes</taxon>
    </lineage>
</organism>
<feature type="transmembrane region" description="Helical" evidence="1">
    <location>
        <begin position="6"/>
        <end position="28"/>
    </location>
</feature>
<keyword evidence="1" id="KW-1133">Transmembrane helix</keyword>
<dbReference type="EMBL" id="BK032531">
    <property type="protein sequence ID" value="DAF46138.1"/>
    <property type="molecule type" value="Genomic_DNA"/>
</dbReference>
<name>A0A8S5S613_9CAUD</name>
<keyword evidence="1" id="KW-0812">Transmembrane</keyword>
<accession>A0A8S5S613</accession>
<proteinExistence type="predicted"/>